<evidence type="ECO:0000313" key="2">
    <source>
        <dbReference type="Proteomes" id="UP000480222"/>
    </source>
</evidence>
<proteinExistence type="predicted"/>
<gene>
    <name evidence="1" type="ORF">CIP107547_00705</name>
</gene>
<protein>
    <submittedName>
        <fullName evidence="1">Uncharacterized protein</fullName>
    </submittedName>
</protein>
<reference evidence="1 2" key="1">
    <citation type="submission" date="2020-02" db="EMBL/GenBank/DDBJ databases">
        <authorList>
            <person name="Brisse S."/>
        </authorList>
    </citation>
    <scope>NUCLEOTIDE SEQUENCE [LARGE SCALE GENOMIC DNA]</scope>
    <source>
        <strain evidence="1">CIP107547</strain>
    </source>
</reference>
<dbReference type="Proteomes" id="UP000480222">
    <property type="component" value="Unassembled WGS sequence"/>
</dbReference>
<dbReference type="RefSeq" id="WP_014302982.1">
    <property type="nucleotide sequence ID" value="NZ_CABVGJ010000002.1"/>
</dbReference>
<sequence>MITLLIPAEALPAGGPADGCALSYIAHLYIGSSFSTIYGIVIVAILWFAGASAMTGLLNLIPKYPPTLWMNCSPLVDVYFLSTNWILGRNRPPLRKTTPTIMGLPDKAEIANGDRQRQISS</sequence>
<name>A0A6J4WB53_CORDP</name>
<dbReference type="AlphaFoldDB" id="A0A6J4WB53"/>
<dbReference type="EMBL" id="CADDAV010000009">
    <property type="protein sequence ID" value="CAB0590095.1"/>
    <property type="molecule type" value="Genomic_DNA"/>
</dbReference>
<accession>A0A6J4WB53</accession>
<organism evidence="1 2">
    <name type="scientific">Corynebacterium diphtheriae</name>
    <dbReference type="NCBI Taxonomy" id="1717"/>
    <lineage>
        <taxon>Bacteria</taxon>
        <taxon>Bacillati</taxon>
        <taxon>Actinomycetota</taxon>
        <taxon>Actinomycetes</taxon>
        <taxon>Mycobacteriales</taxon>
        <taxon>Corynebacteriaceae</taxon>
        <taxon>Corynebacterium</taxon>
    </lineage>
</organism>
<evidence type="ECO:0000313" key="1">
    <source>
        <dbReference type="EMBL" id="CAB0590095.1"/>
    </source>
</evidence>
<comment type="caution">
    <text evidence="1">The sequence shown here is derived from an EMBL/GenBank/DDBJ whole genome shotgun (WGS) entry which is preliminary data.</text>
</comment>